<feature type="compositionally biased region" description="Pro residues" evidence="1">
    <location>
        <begin position="53"/>
        <end position="62"/>
    </location>
</feature>
<organism evidence="2 3">
    <name type="scientific">Actinocorallia libanotica</name>
    <dbReference type="NCBI Taxonomy" id="46162"/>
    <lineage>
        <taxon>Bacteria</taxon>
        <taxon>Bacillati</taxon>
        <taxon>Actinomycetota</taxon>
        <taxon>Actinomycetes</taxon>
        <taxon>Streptosporangiales</taxon>
        <taxon>Thermomonosporaceae</taxon>
        <taxon>Actinocorallia</taxon>
    </lineage>
</organism>
<dbReference type="EMBL" id="BAAAHH010000019">
    <property type="protein sequence ID" value="GAA0957553.1"/>
    <property type="molecule type" value="Genomic_DNA"/>
</dbReference>
<gene>
    <name evidence="2" type="ORF">GCM10009550_45100</name>
</gene>
<accession>A0ABN1RHW4</accession>
<evidence type="ECO:0000256" key="1">
    <source>
        <dbReference type="SAM" id="MobiDB-lite"/>
    </source>
</evidence>
<protein>
    <submittedName>
        <fullName evidence="2">Uncharacterized protein</fullName>
    </submittedName>
</protein>
<proteinExistence type="predicted"/>
<comment type="caution">
    <text evidence="2">The sequence shown here is derived from an EMBL/GenBank/DDBJ whole genome shotgun (WGS) entry which is preliminary data.</text>
</comment>
<evidence type="ECO:0000313" key="2">
    <source>
        <dbReference type="EMBL" id="GAA0957553.1"/>
    </source>
</evidence>
<feature type="compositionally biased region" description="Pro residues" evidence="1">
    <location>
        <begin position="71"/>
        <end position="85"/>
    </location>
</feature>
<dbReference type="RefSeq" id="WP_344242887.1">
    <property type="nucleotide sequence ID" value="NZ_BAAAHH010000019.1"/>
</dbReference>
<reference evidence="2 3" key="1">
    <citation type="journal article" date="2019" name="Int. J. Syst. Evol. Microbiol.">
        <title>The Global Catalogue of Microorganisms (GCM) 10K type strain sequencing project: providing services to taxonomists for standard genome sequencing and annotation.</title>
        <authorList>
            <consortium name="The Broad Institute Genomics Platform"/>
            <consortium name="The Broad Institute Genome Sequencing Center for Infectious Disease"/>
            <person name="Wu L."/>
            <person name="Ma J."/>
        </authorList>
    </citation>
    <scope>NUCLEOTIDE SEQUENCE [LARGE SCALE GENOMIC DNA]</scope>
    <source>
        <strain evidence="2 3">JCM 10696</strain>
    </source>
</reference>
<name>A0ABN1RHW4_9ACTN</name>
<evidence type="ECO:0000313" key="3">
    <source>
        <dbReference type="Proteomes" id="UP001500665"/>
    </source>
</evidence>
<feature type="region of interest" description="Disordered" evidence="1">
    <location>
        <begin position="45"/>
        <end position="94"/>
    </location>
</feature>
<dbReference type="Proteomes" id="UP001500665">
    <property type="component" value="Unassembled WGS sequence"/>
</dbReference>
<sequence length="281" mass="30505">MDRRTDRAIGLVTLLAVALVPTAFLTLGKVGDGFDAGRSSETAVTPISENYPGAPPPLPPAEKPLQINLPQMPPGSVPVQPPAQTDPPESKPLPAELTSFTRQIGTAVIEQTGSTSTQELAKFTLKPKFEMDATSTDYVLKGKKWKKTGATRIVIRNRVKVTKAPDGEITREKLTPEEIDQLRYEADPRTLTHNVQQLPGVKKTYDKKTKLYQYKLNLTAGSTIIEKLPPGIQEHVPDIAALLGLQVELYADAKDHAIYASLNGVTVVNATGIGVIYSDMK</sequence>
<keyword evidence="3" id="KW-1185">Reference proteome</keyword>